<dbReference type="InterPro" id="IPR013762">
    <property type="entry name" value="Integrase-like_cat_sf"/>
</dbReference>
<dbReference type="PANTHER" id="PTHR30349:SF81">
    <property type="entry name" value="TYROSINE RECOMBINASE XERC"/>
    <property type="match status" value="1"/>
</dbReference>
<keyword evidence="1" id="KW-0233">DNA recombination</keyword>
<keyword evidence="4" id="KW-1185">Reference proteome</keyword>
<dbReference type="InterPro" id="IPR002104">
    <property type="entry name" value="Integrase_catalytic"/>
</dbReference>
<name>A0ABS3S6Y1_9ACTN</name>
<comment type="caution">
    <text evidence="3">The sequence shown here is derived from an EMBL/GenBank/DDBJ whole genome shotgun (WGS) entry which is preliminary data.</text>
</comment>
<dbReference type="Pfam" id="PF00589">
    <property type="entry name" value="Phage_integrase"/>
    <property type="match status" value="1"/>
</dbReference>
<accession>A0ABS3S6Y1</accession>
<dbReference type="RefSeq" id="WP_208250204.1">
    <property type="nucleotide sequence ID" value="NZ_JAGEPF010000032.1"/>
</dbReference>
<protein>
    <submittedName>
        <fullName evidence="3">Site-specific integrase</fullName>
    </submittedName>
</protein>
<dbReference type="PROSITE" id="PS51898">
    <property type="entry name" value="TYR_RECOMBINASE"/>
    <property type="match status" value="1"/>
</dbReference>
<dbReference type="Proteomes" id="UP000680206">
    <property type="component" value="Unassembled WGS sequence"/>
</dbReference>
<evidence type="ECO:0000313" key="3">
    <source>
        <dbReference type="EMBL" id="MBO2464019.1"/>
    </source>
</evidence>
<evidence type="ECO:0000256" key="1">
    <source>
        <dbReference type="ARBA" id="ARBA00023172"/>
    </source>
</evidence>
<sequence length="349" mass="38448">MSVMTEALPRSGAVPLVRGPAGLLLGAVPDPCPVTTYIESLDSAESRRTMRERLVHIAALVIPTAEGEAPPPPEQLAWWKLRFDHTQKIRTALREQTRPDGDPWSPAYVNQHIVALRCTLRFCRRHGLMSADDHEAAADIEPVKGHREPTGRAVGADEFTKLLQACLADDDNPAAGVRDAAMFAVMHATGIRRSEVVSLRRSHYDAALRTLLIVGKGNKERTVYLHARAAEWLNAWLALVPPGTGPLFRPVHWSGAIQNRPLKRSSINYRLEVRCAQARVAVFTPHDLRRTFISNFLAIGGDLPLAQRQAGHANVATTARYDRRDDTALQETVEMLPLPTPADVHALAA</sequence>
<dbReference type="Gene3D" id="1.10.443.10">
    <property type="entry name" value="Intergrase catalytic core"/>
    <property type="match status" value="1"/>
</dbReference>
<proteinExistence type="predicted"/>
<gene>
    <name evidence="3" type="ORF">J4709_41265</name>
</gene>
<evidence type="ECO:0000259" key="2">
    <source>
        <dbReference type="PROSITE" id="PS51898"/>
    </source>
</evidence>
<dbReference type="EMBL" id="JAGEPF010000032">
    <property type="protein sequence ID" value="MBO2464019.1"/>
    <property type="molecule type" value="Genomic_DNA"/>
</dbReference>
<evidence type="ECO:0000313" key="4">
    <source>
        <dbReference type="Proteomes" id="UP000680206"/>
    </source>
</evidence>
<organism evidence="3 4">
    <name type="scientific">Actinomadura violacea</name>
    <dbReference type="NCBI Taxonomy" id="2819934"/>
    <lineage>
        <taxon>Bacteria</taxon>
        <taxon>Bacillati</taxon>
        <taxon>Actinomycetota</taxon>
        <taxon>Actinomycetes</taxon>
        <taxon>Streptosporangiales</taxon>
        <taxon>Thermomonosporaceae</taxon>
        <taxon>Actinomadura</taxon>
    </lineage>
</organism>
<dbReference type="InterPro" id="IPR011010">
    <property type="entry name" value="DNA_brk_join_enz"/>
</dbReference>
<dbReference type="CDD" id="cd00397">
    <property type="entry name" value="DNA_BRE_C"/>
    <property type="match status" value="1"/>
</dbReference>
<reference evidence="3 4" key="1">
    <citation type="submission" date="2021-03" db="EMBL/GenBank/DDBJ databases">
        <title>Actinomadura violae sp. nov., isolated from lichen in Thailand.</title>
        <authorList>
            <person name="Kanchanasin P."/>
            <person name="Saeng-In P."/>
            <person name="Phongsopitanun W."/>
            <person name="Yuki M."/>
            <person name="Kudo T."/>
            <person name="Ohkuma M."/>
            <person name="Tanasupawat S."/>
        </authorList>
    </citation>
    <scope>NUCLEOTIDE SEQUENCE [LARGE SCALE GENOMIC DNA]</scope>
    <source>
        <strain evidence="3 4">LCR2-06</strain>
    </source>
</reference>
<feature type="domain" description="Tyr recombinase" evidence="2">
    <location>
        <begin position="149"/>
        <end position="334"/>
    </location>
</feature>
<dbReference type="PANTHER" id="PTHR30349">
    <property type="entry name" value="PHAGE INTEGRASE-RELATED"/>
    <property type="match status" value="1"/>
</dbReference>
<dbReference type="InterPro" id="IPR050090">
    <property type="entry name" value="Tyrosine_recombinase_XerCD"/>
</dbReference>
<dbReference type="SUPFAM" id="SSF56349">
    <property type="entry name" value="DNA breaking-rejoining enzymes"/>
    <property type="match status" value="1"/>
</dbReference>